<dbReference type="EMBL" id="MU004231">
    <property type="protein sequence ID" value="KAF2673610.1"/>
    <property type="molecule type" value="Genomic_DNA"/>
</dbReference>
<dbReference type="AlphaFoldDB" id="A0A6A6UPB4"/>
<dbReference type="InterPro" id="IPR002575">
    <property type="entry name" value="Aminoglycoside_PTrfase"/>
</dbReference>
<evidence type="ECO:0000313" key="3">
    <source>
        <dbReference type="Proteomes" id="UP000799302"/>
    </source>
</evidence>
<reference evidence="2" key="1">
    <citation type="journal article" date="2020" name="Stud. Mycol.">
        <title>101 Dothideomycetes genomes: a test case for predicting lifestyles and emergence of pathogens.</title>
        <authorList>
            <person name="Haridas S."/>
            <person name="Albert R."/>
            <person name="Binder M."/>
            <person name="Bloem J."/>
            <person name="Labutti K."/>
            <person name="Salamov A."/>
            <person name="Andreopoulos B."/>
            <person name="Baker S."/>
            <person name="Barry K."/>
            <person name="Bills G."/>
            <person name="Bluhm B."/>
            <person name="Cannon C."/>
            <person name="Castanera R."/>
            <person name="Culley D."/>
            <person name="Daum C."/>
            <person name="Ezra D."/>
            <person name="Gonzalez J."/>
            <person name="Henrissat B."/>
            <person name="Kuo A."/>
            <person name="Liang C."/>
            <person name="Lipzen A."/>
            <person name="Lutzoni F."/>
            <person name="Magnuson J."/>
            <person name="Mondo S."/>
            <person name="Nolan M."/>
            <person name="Ohm R."/>
            <person name="Pangilinan J."/>
            <person name="Park H.-J."/>
            <person name="Ramirez L."/>
            <person name="Alfaro M."/>
            <person name="Sun H."/>
            <person name="Tritt A."/>
            <person name="Yoshinaga Y."/>
            <person name="Zwiers L.-H."/>
            <person name="Turgeon B."/>
            <person name="Goodwin S."/>
            <person name="Spatafora J."/>
            <person name="Crous P."/>
            <person name="Grigoriev I."/>
        </authorList>
    </citation>
    <scope>NUCLEOTIDE SEQUENCE</scope>
    <source>
        <strain evidence="2">CBS 115976</strain>
    </source>
</reference>
<dbReference type="SUPFAM" id="SSF56112">
    <property type="entry name" value="Protein kinase-like (PK-like)"/>
    <property type="match status" value="1"/>
</dbReference>
<dbReference type="OrthoDB" id="2831558at2759"/>
<evidence type="ECO:0000313" key="2">
    <source>
        <dbReference type="EMBL" id="KAF2673610.1"/>
    </source>
</evidence>
<dbReference type="Proteomes" id="UP000799302">
    <property type="component" value="Unassembled WGS sequence"/>
</dbReference>
<protein>
    <submittedName>
        <fullName evidence="2">Phosphotransferase family protein</fullName>
    </submittedName>
</protein>
<organism evidence="2 3">
    <name type="scientific">Microthyrium microscopicum</name>
    <dbReference type="NCBI Taxonomy" id="703497"/>
    <lineage>
        <taxon>Eukaryota</taxon>
        <taxon>Fungi</taxon>
        <taxon>Dikarya</taxon>
        <taxon>Ascomycota</taxon>
        <taxon>Pezizomycotina</taxon>
        <taxon>Dothideomycetes</taxon>
        <taxon>Dothideomycetes incertae sedis</taxon>
        <taxon>Microthyriales</taxon>
        <taxon>Microthyriaceae</taxon>
        <taxon>Microthyrium</taxon>
    </lineage>
</organism>
<proteinExistence type="predicted"/>
<dbReference type="InterPro" id="IPR011009">
    <property type="entry name" value="Kinase-like_dom_sf"/>
</dbReference>
<keyword evidence="3" id="KW-1185">Reference proteome</keyword>
<keyword evidence="2" id="KW-0808">Transferase</keyword>
<feature type="domain" description="Aminoglycoside phosphotransferase" evidence="1">
    <location>
        <begin position="312"/>
        <end position="372"/>
    </location>
</feature>
<dbReference type="Gene3D" id="3.90.1200.10">
    <property type="match status" value="1"/>
</dbReference>
<sequence>MFRHRPLHSLSTCIRKDILSEQGSQLRPFSHSTGAMKSHDWNYQDELFQFTRGRFLYNERKQFLQREVRFDMNKLAQIAVELLGAQRCEQIQKFPDGLFNKAYLFTMDDGQEIVGKVPNPNAGIAHYTTASEVATLDFVRNTLNIPAPRVLGWSSHSANNPVGVEYILMEKVAGVPLEPFWRVLKPVKKLEVFMKIFEYQKRLSGVVFPRIGSLYYASDLSTFDQAPPLVVKVNGEPLELSNFSIGPTVGQGWFSDGRETLGFQEGPWADVLEYRRAIASRELHCIRELHARKPMQMICGPKLYQPTSARKVKALELFQAWLPKLIPASQPELLEAYLWHNDLHAENILVNPEKPTEIMGIIDWQSTEIAPLFELRTAPSFLGYEGPAIDDKLEAPVLDKESVNSAEENARVIKQHNDSAIMTAWLRLLKKKDPKQYQAYRFQQTMPGTILHISQNIFEMGEAHLLSFLLQQQKQAGSGAPQLSISTEQARVIEEDAQLADKSFDLMSQIRDQMGDAWPDKGLVDHQQYQQAKEDLSLAKEDIATLLDLSNQEKMELERYWPFDQ</sequence>
<evidence type="ECO:0000259" key="1">
    <source>
        <dbReference type="Pfam" id="PF01636"/>
    </source>
</evidence>
<name>A0A6A6UPB4_9PEZI</name>
<dbReference type="InterPro" id="IPR051035">
    <property type="entry name" value="Mito_inheritance_9"/>
</dbReference>
<dbReference type="GO" id="GO:0005739">
    <property type="term" value="C:mitochondrion"/>
    <property type="evidence" value="ECO:0007669"/>
    <property type="project" value="TreeGrafter"/>
</dbReference>
<dbReference type="GO" id="GO:0016740">
    <property type="term" value="F:transferase activity"/>
    <property type="evidence" value="ECO:0007669"/>
    <property type="project" value="UniProtKB-KW"/>
</dbReference>
<dbReference type="PANTHER" id="PTHR36091">
    <property type="entry name" value="ALTERED INHERITANCE OF MITOCHONDRIA PROTEIN 9, MITOCHONDRIAL"/>
    <property type="match status" value="1"/>
</dbReference>
<dbReference type="PANTHER" id="PTHR36091:SF2">
    <property type="entry name" value="AMINOGLYCOSIDE PHOSPHOTRANSFERASE DOMAIN-CONTAINING PROTEIN"/>
    <property type="match status" value="1"/>
</dbReference>
<accession>A0A6A6UPB4</accession>
<gene>
    <name evidence="2" type="ORF">BT63DRAFT_476104</name>
</gene>
<dbReference type="Pfam" id="PF01636">
    <property type="entry name" value="APH"/>
    <property type="match status" value="1"/>
</dbReference>